<evidence type="ECO:0000256" key="5">
    <source>
        <dbReference type="ARBA" id="ARBA00022723"/>
    </source>
</evidence>
<evidence type="ECO:0000256" key="8">
    <source>
        <dbReference type="ARBA" id="ARBA00031306"/>
    </source>
</evidence>
<comment type="similarity">
    <text evidence="10 12">Belongs to the ApbE family.</text>
</comment>
<dbReference type="EC" id="2.7.1.180" evidence="1 10"/>
<feature type="chain" id="PRO_5039759037" description="FAD:protein FMN transferase" evidence="12">
    <location>
        <begin position="21"/>
        <end position="379"/>
    </location>
</feature>
<evidence type="ECO:0000256" key="3">
    <source>
        <dbReference type="ARBA" id="ARBA00022630"/>
    </source>
</evidence>
<evidence type="ECO:0000256" key="6">
    <source>
        <dbReference type="ARBA" id="ARBA00022827"/>
    </source>
</evidence>
<keyword evidence="7 10" id="KW-0460">Magnesium</keyword>
<dbReference type="GO" id="GO:0016740">
    <property type="term" value="F:transferase activity"/>
    <property type="evidence" value="ECO:0007669"/>
    <property type="project" value="UniProtKB-UniRule"/>
</dbReference>
<comment type="subcellular location">
    <subcellularLocation>
        <location evidence="12">Cell inner membrane</location>
        <topology evidence="12">Lipid-anchor</topology>
        <orientation evidence="12">Periplasmic side</orientation>
    </subcellularLocation>
</comment>
<keyword evidence="5 10" id="KW-0479">Metal-binding</keyword>
<keyword evidence="6 10" id="KW-0274">FAD</keyword>
<dbReference type="RefSeq" id="WP_117521233.1">
    <property type="nucleotide sequence ID" value="NZ_QVEU01000003.1"/>
</dbReference>
<evidence type="ECO:0000256" key="7">
    <source>
        <dbReference type="ARBA" id="ARBA00022842"/>
    </source>
</evidence>
<gene>
    <name evidence="13" type="ORF">DXA39_04040</name>
</gene>
<proteinExistence type="inferred from homology"/>
<feature type="binding site" evidence="11">
    <location>
        <position position="334"/>
    </location>
    <ligand>
        <name>Mg(2+)</name>
        <dbReference type="ChEBI" id="CHEBI:18420"/>
    </ligand>
</feature>
<reference evidence="13 14" key="1">
    <citation type="submission" date="2018-08" db="EMBL/GenBank/DDBJ databases">
        <title>A genome reference for cultivated species of the human gut microbiota.</title>
        <authorList>
            <person name="Zou Y."/>
            <person name="Xue W."/>
            <person name="Luo G."/>
        </authorList>
    </citation>
    <scope>NUCLEOTIDE SEQUENCE [LARGE SCALE GENOMIC DNA]</scope>
    <source>
        <strain evidence="13 14">OF01-3</strain>
    </source>
</reference>
<comment type="catalytic activity">
    <reaction evidence="9 10 12">
        <text>L-threonyl-[protein] + FAD = FMN-L-threonyl-[protein] + AMP + H(+)</text>
        <dbReference type="Rhea" id="RHEA:36847"/>
        <dbReference type="Rhea" id="RHEA-COMP:11060"/>
        <dbReference type="Rhea" id="RHEA-COMP:11061"/>
        <dbReference type="ChEBI" id="CHEBI:15378"/>
        <dbReference type="ChEBI" id="CHEBI:30013"/>
        <dbReference type="ChEBI" id="CHEBI:57692"/>
        <dbReference type="ChEBI" id="CHEBI:74257"/>
        <dbReference type="ChEBI" id="CHEBI:456215"/>
        <dbReference type="EC" id="2.7.1.180"/>
    </reaction>
</comment>
<evidence type="ECO:0000256" key="12">
    <source>
        <dbReference type="RuleBase" id="RU363002"/>
    </source>
</evidence>
<dbReference type="Gene3D" id="3.10.520.10">
    <property type="entry name" value="ApbE-like domains"/>
    <property type="match status" value="1"/>
</dbReference>
<keyword evidence="12" id="KW-0472">Membrane</keyword>
<dbReference type="PIRSF" id="PIRSF006268">
    <property type="entry name" value="ApbE"/>
    <property type="match status" value="1"/>
</dbReference>
<dbReference type="PROSITE" id="PS51257">
    <property type="entry name" value="PROKAR_LIPOPROTEIN"/>
    <property type="match status" value="1"/>
</dbReference>
<feature type="binding site" evidence="11">
    <location>
        <position position="338"/>
    </location>
    <ligand>
        <name>Mg(2+)</name>
        <dbReference type="ChEBI" id="CHEBI:18420"/>
    </ligand>
</feature>
<keyword evidence="12" id="KW-0732">Signal</keyword>
<evidence type="ECO:0000256" key="9">
    <source>
        <dbReference type="ARBA" id="ARBA00048540"/>
    </source>
</evidence>
<organism evidence="13 14">
    <name type="scientific">Anaerococcus nagyae</name>
    <dbReference type="NCBI Taxonomy" id="1755241"/>
    <lineage>
        <taxon>Bacteria</taxon>
        <taxon>Bacillati</taxon>
        <taxon>Bacillota</taxon>
        <taxon>Tissierellia</taxon>
        <taxon>Tissierellales</taxon>
        <taxon>Peptoniphilaceae</taxon>
        <taxon>Anaerococcus</taxon>
    </lineage>
</organism>
<comment type="cofactor">
    <cofactor evidence="11">
        <name>Mg(2+)</name>
        <dbReference type="ChEBI" id="CHEBI:18420"/>
    </cofactor>
    <cofactor evidence="11">
        <name>Mn(2+)</name>
        <dbReference type="ChEBI" id="CHEBI:29035"/>
    </cofactor>
    <text evidence="11">Magnesium. Can also use manganese.</text>
</comment>
<dbReference type="InterPro" id="IPR003374">
    <property type="entry name" value="ApbE-like_sf"/>
</dbReference>
<protein>
    <recommendedName>
        <fullName evidence="2 10">FAD:protein FMN transferase</fullName>
        <ecNumber evidence="1 10">2.7.1.180</ecNumber>
    </recommendedName>
    <alternativeName>
        <fullName evidence="8 10">Flavin transferase</fullName>
    </alternativeName>
</protein>
<dbReference type="Pfam" id="PF02424">
    <property type="entry name" value="ApbE"/>
    <property type="match status" value="1"/>
</dbReference>
<dbReference type="GO" id="GO:0046872">
    <property type="term" value="F:metal ion binding"/>
    <property type="evidence" value="ECO:0007669"/>
    <property type="project" value="UniProtKB-UniRule"/>
</dbReference>
<dbReference type="SUPFAM" id="SSF143631">
    <property type="entry name" value="ApbE-like"/>
    <property type="match status" value="1"/>
</dbReference>
<evidence type="ECO:0000313" key="13">
    <source>
        <dbReference type="EMBL" id="RGB76346.1"/>
    </source>
</evidence>
<dbReference type="PANTHER" id="PTHR30040:SF2">
    <property type="entry name" value="FAD:PROTEIN FMN TRANSFERASE"/>
    <property type="match status" value="1"/>
</dbReference>
<evidence type="ECO:0000256" key="1">
    <source>
        <dbReference type="ARBA" id="ARBA00011955"/>
    </source>
</evidence>
<sequence>MNFKKIITCLALMLSLAACQTNDISKVDENNKVSISENKTSKKVLKSEDKSDGTSDELIKYDTVYYDYFDTVTTFAAYTKDEKEFEKYKEVLEKNLKKYNELYNTYDSFDGVNNISTINKNAGKKPVKVDKDIIELLEFCKDFYDKSDGKINIALGSLIKVWHNERELAIANPKKAELPKKELLEEAASHNDIDKIIIDKENSTVFIEDPDIQIDVGAIGKGYGLKKIEENLRKEGLNHAILSIGGDDVLIGDNPTKENGEFKIAIQNPDLSAEDPYSSIINLKDTTVVTSGDYQRFFKVDGKVYHHIIDPDTLYPSQYFKSVSVIHNDIALADALSTYLFIVDVQTGKKIAEKYGAEVFWIDNDFNEYRTDGYKNIED</sequence>
<evidence type="ECO:0000256" key="11">
    <source>
        <dbReference type="PIRSR" id="PIRSR006268-2"/>
    </source>
</evidence>
<evidence type="ECO:0000256" key="4">
    <source>
        <dbReference type="ARBA" id="ARBA00022679"/>
    </source>
</evidence>
<name>A0A3E2TI39_9FIRM</name>
<accession>A0A3E2TI39</accession>
<dbReference type="PANTHER" id="PTHR30040">
    <property type="entry name" value="THIAMINE BIOSYNTHESIS LIPOPROTEIN APBE"/>
    <property type="match status" value="1"/>
</dbReference>
<evidence type="ECO:0000313" key="14">
    <source>
        <dbReference type="Proteomes" id="UP000261011"/>
    </source>
</evidence>
<keyword evidence="14" id="KW-1185">Reference proteome</keyword>
<dbReference type="OrthoDB" id="9778595at2"/>
<feature type="signal peptide" evidence="12">
    <location>
        <begin position="1"/>
        <end position="20"/>
    </location>
</feature>
<comment type="caution">
    <text evidence="13">The sequence shown here is derived from an EMBL/GenBank/DDBJ whole genome shotgun (WGS) entry which is preliminary data.</text>
</comment>
<feature type="binding site" evidence="11">
    <location>
        <position position="218"/>
    </location>
    <ligand>
        <name>Mg(2+)</name>
        <dbReference type="ChEBI" id="CHEBI:18420"/>
    </ligand>
</feature>
<keyword evidence="12" id="KW-0449">Lipoprotein</keyword>
<dbReference type="GO" id="GO:0005886">
    <property type="term" value="C:plasma membrane"/>
    <property type="evidence" value="ECO:0007669"/>
    <property type="project" value="UniProtKB-SubCell"/>
</dbReference>
<dbReference type="Proteomes" id="UP000261011">
    <property type="component" value="Unassembled WGS sequence"/>
</dbReference>
<keyword evidence="3 10" id="KW-0285">Flavoprotein</keyword>
<comment type="function">
    <text evidence="12">Flavin transferase that catalyzes the transfer of the FMN moiety of FAD and its covalent binding to the hydroxyl group of a threonine residue in a target flavoprotein.</text>
</comment>
<dbReference type="AlphaFoldDB" id="A0A3E2TI39"/>
<dbReference type="EMBL" id="QVEU01000003">
    <property type="protein sequence ID" value="RGB76346.1"/>
    <property type="molecule type" value="Genomic_DNA"/>
</dbReference>
<evidence type="ECO:0000256" key="10">
    <source>
        <dbReference type="PIRNR" id="PIRNR006268"/>
    </source>
</evidence>
<keyword evidence="4 10" id="KW-0808">Transferase</keyword>
<evidence type="ECO:0000256" key="2">
    <source>
        <dbReference type="ARBA" id="ARBA00016337"/>
    </source>
</evidence>
<dbReference type="InterPro" id="IPR024932">
    <property type="entry name" value="ApbE"/>
</dbReference>
<keyword evidence="12" id="KW-0997">Cell inner membrane</keyword>
<keyword evidence="12" id="KW-1003">Cell membrane</keyword>